<evidence type="ECO:0000313" key="5">
    <source>
        <dbReference type="EMBL" id="WZC49558.1"/>
    </source>
</evidence>
<keyword evidence="3 5" id="KW-0067">ATP-binding</keyword>
<dbReference type="InterPro" id="IPR003439">
    <property type="entry name" value="ABC_transporter-like_ATP-bd"/>
</dbReference>
<name>A0ABZ2V8I4_9RHOB</name>
<dbReference type="RefSeq" id="WP_341367668.1">
    <property type="nucleotide sequence ID" value="NZ_CP150951.2"/>
</dbReference>
<dbReference type="PROSITE" id="PS00211">
    <property type="entry name" value="ABC_TRANSPORTER_1"/>
    <property type="match status" value="1"/>
</dbReference>
<dbReference type="PANTHER" id="PTHR45772:SF9">
    <property type="entry name" value="CONSERVED COMPONENT OF ABC TRANSPORTER FOR NATURAL AMINO ACIDS"/>
    <property type="match status" value="1"/>
</dbReference>
<sequence length="249" mass="27275">MKLSATNLTKSYTGHTVLDIQNAQFGGHGIEGLIGPNGAGKSTLLGCLTRRIAATTGDVRLEDDAGTSTSLMGVQSYEVARKGLVKTNQRIQNFDSLTIRDSLRMAATPSGKQDWRSVWRLAPPDDVLEAEIDVLLSRFPFSDPDGYAMSGGEKKLLDILRCVIVKPKMLLMDEPTAGLPDEITKDVMKLMQEMVDAGEMTVVIIEHDLDLIWANCSYVHFLSEGSILFEGKPDAVKKNRVVAEKYMGV</sequence>
<feature type="domain" description="ABC transporter" evidence="4">
    <location>
        <begin position="3"/>
        <end position="249"/>
    </location>
</feature>
<gene>
    <name evidence="5" type="ORF">AABB29_02580</name>
</gene>
<dbReference type="Proteomes" id="UP001440612">
    <property type="component" value="Chromosome"/>
</dbReference>
<dbReference type="InterPro" id="IPR017871">
    <property type="entry name" value="ABC_transporter-like_CS"/>
</dbReference>
<dbReference type="GO" id="GO:0005524">
    <property type="term" value="F:ATP binding"/>
    <property type="evidence" value="ECO:0007669"/>
    <property type="project" value="UniProtKB-KW"/>
</dbReference>
<keyword evidence="2" id="KW-0547">Nucleotide-binding</keyword>
<proteinExistence type="predicted"/>
<evidence type="ECO:0000259" key="4">
    <source>
        <dbReference type="PROSITE" id="PS50893"/>
    </source>
</evidence>
<dbReference type="SUPFAM" id="SSF52540">
    <property type="entry name" value="P-loop containing nucleoside triphosphate hydrolases"/>
    <property type="match status" value="1"/>
</dbReference>
<protein>
    <submittedName>
        <fullName evidence="5">ATP-binding cassette domain-containing protein</fullName>
    </submittedName>
</protein>
<dbReference type="InterPro" id="IPR027417">
    <property type="entry name" value="P-loop_NTPase"/>
</dbReference>
<evidence type="ECO:0000256" key="3">
    <source>
        <dbReference type="ARBA" id="ARBA00022840"/>
    </source>
</evidence>
<keyword evidence="1" id="KW-0813">Transport</keyword>
<dbReference type="EMBL" id="CP150951">
    <property type="protein sequence ID" value="WZC49558.1"/>
    <property type="molecule type" value="Genomic_DNA"/>
</dbReference>
<evidence type="ECO:0000313" key="6">
    <source>
        <dbReference type="Proteomes" id="UP001440612"/>
    </source>
</evidence>
<dbReference type="Gene3D" id="3.40.50.300">
    <property type="entry name" value="P-loop containing nucleotide triphosphate hydrolases"/>
    <property type="match status" value="1"/>
</dbReference>
<dbReference type="PROSITE" id="PS50893">
    <property type="entry name" value="ABC_TRANSPORTER_2"/>
    <property type="match status" value="1"/>
</dbReference>
<keyword evidence="6" id="KW-1185">Reference proteome</keyword>
<dbReference type="PANTHER" id="PTHR45772">
    <property type="entry name" value="CONSERVED COMPONENT OF ABC TRANSPORTER FOR NATURAL AMINO ACIDS-RELATED"/>
    <property type="match status" value="1"/>
</dbReference>
<dbReference type="SMART" id="SM00382">
    <property type="entry name" value="AAA"/>
    <property type="match status" value="1"/>
</dbReference>
<dbReference type="InterPro" id="IPR051120">
    <property type="entry name" value="ABC_AA/LPS_Transport"/>
</dbReference>
<evidence type="ECO:0000256" key="1">
    <source>
        <dbReference type="ARBA" id="ARBA00022448"/>
    </source>
</evidence>
<evidence type="ECO:0000256" key="2">
    <source>
        <dbReference type="ARBA" id="ARBA00022741"/>
    </source>
</evidence>
<reference evidence="6" key="1">
    <citation type="submission" date="2024-04" db="EMBL/GenBank/DDBJ databases">
        <title>Phylogenomic analyses of a clade within the roseobacter group suggest taxonomic reassignments of species of the genera Aestuariivita, Citreicella, Loktanella, Nautella, Pelagibaca, Ruegeria, Thalassobius, Thiobacimonas and Tropicibacter, and the proposal o.</title>
        <authorList>
            <person name="Jeon C.O."/>
        </authorList>
    </citation>
    <scope>NUCLEOTIDE SEQUENCE [LARGE SCALE GENOMIC DNA]</scope>
    <source>
        <strain evidence="6">BS5-3</strain>
    </source>
</reference>
<organism evidence="5 6">
    <name type="scientific">Yoonia phaeophyticola</name>
    <dbReference type="NCBI Taxonomy" id="3137369"/>
    <lineage>
        <taxon>Bacteria</taxon>
        <taxon>Pseudomonadati</taxon>
        <taxon>Pseudomonadota</taxon>
        <taxon>Alphaproteobacteria</taxon>
        <taxon>Rhodobacterales</taxon>
        <taxon>Paracoccaceae</taxon>
        <taxon>Yoonia</taxon>
    </lineage>
</organism>
<accession>A0ABZ2V8I4</accession>
<dbReference type="InterPro" id="IPR003593">
    <property type="entry name" value="AAA+_ATPase"/>
</dbReference>
<dbReference type="Pfam" id="PF00005">
    <property type="entry name" value="ABC_tran"/>
    <property type="match status" value="1"/>
</dbReference>